<dbReference type="EC" id="3.2.1.3" evidence="3"/>
<evidence type="ECO:0000256" key="10">
    <source>
        <dbReference type="ARBA" id="ARBA00033442"/>
    </source>
</evidence>
<dbReference type="Pfam" id="PF00723">
    <property type="entry name" value="Glyco_hydro_15"/>
    <property type="match status" value="1"/>
</dbReference>
<evidence type="ECO:0000256" key="11">
    <source>
        <dbReference type="ARBA" id="ARBA00033473"/>
    </source>
</evidence>
<evidence type="ECO:0000313" key="15">
    <source>
        <dbReference type="Proteomes" id="UP000509510"/>
    </source>
</evidence>
<dbReference type="FunFam" id="1.50.10.10:FF:000018">
    <property type="entry name" value="Glucoamylase"/>
    <property type="match status" value="1"/>
</dbReference>
<evidence type="ECO:0000256" key="3">
    <source>
        <dbReference type="ARBA" id="ARBA00012593"/>
    </source>
</evidence>
<dbReference type="AlphaFoldDB" id="A0A7H8QNF1"/>
<comment type="catalytic activity">
    <reaction evidence="1">
        <text>Hydrolysis of terminal (1-&gt;4)-linked alpha-D-glucose residues successively from non-reducing ends of the chains with release of beta-D-glucose.</text>
        <dbReference type="EC" id="3.2.1.3"/>
    </reaction>
</comment>
<evidence type="ECO:0000256" key="7">
    <source>
        <dbReference type="ARBA" id="ARBA00023277"/>
    </source>
</evidence>
<dbReference type="InterPro" id="IPR008928">
    <property type="entry name" value="6-hairpin_glycosidase_sf"/>
</dbReference>
<keyword evidence="8" id="KW-0326">Glycosidase</keyword>
<evidence type="ECO:0000256" key="8">
    <source>
        <dbReference type="ARBA" id="ARBA00023295"/>
    </source>
</evidence>
<dbReference type="OrthoDB" id="6123450at2759"/>
<dbReference type="SUPFAM" id="SSF48208">
    <property type="entry name" value="Six-hairpin glycosidases"/>
    <property type="match status" value="1"/>
</dbReference>
<dbReference type="RefSeq" id="XP_035341597.1">
    <property type="nucleotide sequence ID" value="XM_035485704.1"/>
</dbReference>
<dbReference type="EMBL" id="CP055899">
    <property type="protein sequence ID" value="QKX55418.1"/>
    <property type="molecule type" value="Genomic_DNA"/>
</dbReference>
<dbReference type="GO" id="GO:0000272">
    <property type="term" value="P:polysaccharide catabolic process"/>
    <property type="evidence" value="ECO:0007669"/>
    <property type="project" value="UniProtKB-KW"/>
</dbReference>
<accession>A0A7H8QNF1</accession>
<evidence type="ECO:0000256" key="9">
    <source>
        <dbReference type="ARBA" id="ARBA00023326"/>
    </source>
</evidence>
<evidence type="ECO:0000256" key="2">
    <source>
        <dbReference type="ARBA" id="ARBA00006188"/>
    </source>
</evidence>
<dbReference type="InterPro" id="IPR012341">
    <property type="entry name" value="6hp_glycosidase-like_sf"/>
</dbReference>
<evidence type="ECO:0000259" key="13">
    <source>
        <dbReference type="Pfam" id="PF00723"/>
    </source>
</evidence>
<dbReference type="PANTHER" id="PTHR31616:SF12">
    <property type="entry name" value="GLUCOAMYLASE"/>
    <property type="match status" value="1"/>
</dbReference>
<organism evidence="14 15">
    <name type="scientific">Talaromyces rugulosus</name>
    <name type="common">Penicillium rugulosum</name>
    <dbReference type="NCBI Taxonomy" id="121627"/>
    <lineage>
        <taxon>Eukaryota</taxon>
        <taxon>Fungi</taxon>
        <taxon>Dikarya</taxon>
        <taxon>Ascomycota</taxon>
        <taxon>Pezizomycotina</taxon>
        <taxon>Eurotiomycetes</taxon>
        <taxon>Eurotiomycetidae</taxon>
        <taxon>Eurotiales</taxon>
        <taxon>Trichocomaceae</taxon>
        <taxon>Talaromyces</taxon>
        <taxon>Talaromyces sect. Islandici</taxon>
    </lineage>
</organism>
<keyword evidence="4" id="KW-0732">Signal</keyword>
<evidence type="ECO:0000256" key="12">
    <source>
        <dbReference type="SAM" id="MobiDB-lite"/>
    </source>
</evidence>
<dbReference type="GeneID" id="55990019"/>
<feature type="region of interest" description="Disordered" evidence="12">
    <location>
        <begin position="466"/>
        <end position="497"/>
    </location>
</feature>
<dbReference type="Proteomes" id="UP000509510">
    <property type="component" value="Chromosome II"/>
</dbReference>
<dbReference type="GO" id="GO:0000324">
    <property type="term" value="C:fungal-type vacuole"/>
    <property type="evidence" value="ECO:0007669"/>
    <property type="project" value="TreeGrafter"/>
</dbReference>
<keyword evidence="7" id="KW-0119">Carbohydrate metabolism</keyword>
<dbReference type="InterPro" id="IPR000165">
    <property type="entry name" value="Glucoamylase"/>
</dbReference>
<dbReference type="KEGG" id="trg:TRUGW13939_02511"/>
<feature type="domain" description="GH15-like" evidence="13">
    <location>
        <begin position="44"/>
        <end position="457"/>
    </location>
</feature>
<evidence type="ECO:0000313" key="14">
    <source>
        <dbReference type="EMBL" id="QKX55418.1"/>
    </source>
</evidence>
<evidence type="ECO:0000256" key="1">
    <source>
        <dbReference type="ARBA" id="ARBA00001863"/>
    </source>
</evidence>
<feature type="compositionally biased region" description="Polar residues" evidence="12">
    <location>
        <begin position="469"/>
        <end position="497"/>
    </location>
</feature>
<dbReference type="GO" id="GO:0004339">
    <property type="term" value="F:glucan 1,4-alpha-glucosidase activity"/>
    <property type="evidence" value="ECO:0007669"/>
    <property type="project" value="UniProtKB-EC"/>
</dbReference>
<reference evidence="15" key="1">
    <citation type="submission" date="2020-06" db="EMBL/GenBank/DDBJ databases">
        <title>A chromosome-scale genome assembly of Talaromyces rugulosus W13939.</title>
        <authorList>
            <person name="Wang B."/>
            <person name="Guo L."/>
            <person name="Ye K."/>
            <person name="Wang L."/>
        </authorList>
    </citation>
    <scope>NUCLEOTIDE SEQUENCE [LARGE SCALE GENOMIC DNA]</scope>
    <source>
        <strain evidence="15">W13939</strain>
    </source>
</reference>
<keyword evidence="6" id="KW-0325">Glycoprotein</keyword>
<keyword evidence="5" id="KW-0378">Hydrolase</keyword>
<proteinExistence type="inferred from homology"/>
<dbReference type="InterPro" id="IPR046966">
    <property type="entry name" value="Glucoamylase_active_site"/>
</dbReference>
<keyword evidence="9" id="KW-0624">Polysaccharide degradation</keyword>
<dbReference type="PROSITE" id="PS00820">
    <property type="entry name" value="GLUCOAMYLASE"/>
    <property type="match status" value="1"/>
</dbReference>
<evidence type="ECO:0000256" key="6">
    <source>
        <dbReference type="ARBA" id="ARBA00023180"/>
    </source>
</evidence>
<dbReference type="PANTHER" id="PTHR31616">
    <property type="entry name" value="TREHALASE"/>
    <property type="match status" value="1"/>
</dbReference>
<keyword evidence="15" id="KW-1185">Reference proteome</keyword>
<comment type="similarity">
    <text evidence="2">Belongs to the glycosyl hydrolase 15 family.</text>
</comment>
<evidence type="ECO:0000256" key="4">
    <source>
        <dbReference type="ARBA" id="ARBA00022729"/>
    </source>
</evidence>
<dbReference type="Gene3D" id="1.50.10.10">
    <property type="match status" value="1"/>
</dbReference>
<name>A0A7H8QNF1_TALRU</name>
<dbReference type="InterPro" id="IPR011613">
    <property type="entry name" value="GH15-like"/>
</dbReference>
<dbReference type="PRINTS" id="PR00736">
    <property type="entry name" value="GLHYDRLASE15"/>
</dbReference>
<gene>
    <name evidence="14" type="ORF">TRUGW13939_02511</name>
</gene>
<protein>
    <recommendedName>
        <fullName evidence="3">glucan 1,4-alpha-glucosidase</fullName>
        <ecNumber evidence="3">3.2.1.3</ecNumber>
    </recommendedName>
    <alternativeName>
        <fullName evidence="11">1,4-alpha-D-glucan glucohydrolase</fullName>
    </alternativeName>
    <alternativeName>
        <fullName evidence="10">Glucan 1,4-alpha-glucosidase</fullName>
    </alternativeName>
</protein>
<evidence type="ECO:0000256" key="5">
    <source>
        <dbReference type="ARBA" id="ARBA00022801"/>
    </source>
</evidence>
<sequence length="497" mass="52567">MFFEKILVPCLISSAIGLASPTIGHGIKKRADIDSFITTEGAIAYKGTLANIGPNGTGAPGASAGIVVASPSKTDPDYFYTWTRDSALTFTALIERFIAGDSSLKTLIEQYITAQEHLQTVDNPSGGLSDGTGLAEPKFYVNMTAFTGAWGRPQRDGPALRASALIAYGNYLISQGSESLVLSNIWPVVENDLSYVAQYWNQTGFDLWEEVEGSSFFTIASQHKALVEGNTFATSLNKSCDGCVSQAPLVLCFLQSFWNGSAVISNLGSSGRSGLDANSVLGSIHTFDPSAACDDATFQPCSSRALSNHKVYVDSFRAVYSINSGIEAGSAASVGRYPEDSYQGGNPWYLCTLAAAEQLYDAIYQWSKQGSLTITTTSLPFFQDLVSDAAVGNYSSSSTTYKSLTSAVKTYADGFVSLVEKYTPTDGALAEQYGRDDGSPLSAADLTWSYASFLTAAARRNGTVPASWGESSGNDVPSACSSGSASGTYVTPTATSW</sequence>